<proteinExistence type="predicted"/>
<dbReference type="RefSeq" id="YP_010841343.1">
    <property type="nucleotide sequence ID" value="NC_079139.1"/>
</dbReference>
<keyword evidence="2" id="KW-1185">Reference proteome</keyword>
<accession>A0ABM7NRE6</accession>
<evidence type="ECO:0000313" key="2">
    <source>
        <dbReference type="Proteomes" id="UP001321479"/>
    </source>
</evidence>
<sequence length="300" mass="34838">MSNRITYIGRNGSKCFFAMDRKFIDKNKQKACELIAFYTLATFGHDDKINYVLISTKNRIVKINFQQFLDYLAKYNFKNKIFHVPPQHDIKLFYPYEGNFITQNMYKNSKKNLLNVNDNHKFYACQYDTYNVGVYTGNHVLNGYGDDSDDSDDEYASDMLVMQRITDYETNCEPHCDEETCALCDCDINECNFTFDDENESDKFNNLDSNSVRLNNLIFDFKKYTFNIDVISNNEVKITFDKKAVGGYQHASFSSGAVFEVQHAVPGTLEYVNTTYVNEINIKFLDENTVISEYKAIDVL</sequence>
<evidence type="ECO:0000313" key="1">
    <source>
        <dbReference type="EMBL" id="BCS82735.1"/>
    </source>
</evidence>
<dbReference type="Proteomes" id="UP001321479">
    <property type="component" value="Segment"/>
</dbReference>
<dbReference type="GeneID" id="80557940"/>
<reference evidence="1 2" key="1">
    <citation type="submission" date="2021-02" db="EMBL/GenBank/DDBJ databases">
        <title>Cotonvirus japonicus, which uses Golgi apparatus of host cells for its virion factory, phylogenetically links tailed tupanvirus and icosahedral mimivirus.</title>
        <authorList>
            <person name="Takahashi H."/>
            <person name="Fukaya S."/>
            <person name="Song C."/>
            <person name="Murata K."/>
            <person name="Takemura M."/>
        </authorList>
    </citation>
    <scope>NUCLEOTIDE SEQUENCE [LARGE SCALE GENOMIC DNA]</scope>
</reference>
<dbReference type="EMBL" id="AP024483">
    <property type="protein sequence ID" value="BCS82735.1"/>
    <property type="molecule type" value="Genomic_DNA"/>
</dbReference>
<name>A0ABM7NRE6_9VIRU</name>
<protein>
    <submittedName>
        <fullName evidence="1">Uncharacterized protein</fullName>
    </submittedName>
</protein>
<organism evidence="1 2">
    <name type="scientific">Cotonvirus japonicus</name>
    <dbReference type="NCBI Taxonomy" id="2811091"/>
    <lineage>
        <taxon>Viruses</taxon>
        <taxon>Varidnaviria</taxon>
        <taxon>Bamfordvirae</taxon>
        <taxon>Nucleocytoviricota</taxon>
        <taxon>Megaviricetes</taxon>
        <taxon>Imitervirales</taxon>
        <taxon>Mimiviridae</taxon>
        <taxon>Megamimivirinae</taxon>
        <taxon>Cotonvirus</taxon>
        <taxon>Cotonvirus japonicum</taxon>
    </lineage>
</organism>